<sequence>MQVPQRDAEFARRILIAAGIIIALVAGVALLWVASDAVFLIFAGLLMAAVFAGLAGLLQRVGVPRLGALIAVFLLLIALIGGAFAWGGITLVQQFSELTDLVEEQLGRLPSLFQEIESVTGGEAEGQQDGEGVARLLPDPGSVLSSAVSLAGGLGNFFIALFIAIFVVSQPGIYRRGVVSLFPKPKRQRIDETLFKTAETLILWLAGQAISMATIFVVTLVALWIIGMPNAFLLALQAGLLAFIPTIGPFIGGAVIVLAGFADSTEMALYGLGAYVLIQAVESNITQPVAQRWTTALPPALTLGAQLVMGVLFGMAGLILAVPMVAVLKTLVDELYIKDTLGGPYKEDDEAMPTLTRTS</sequence>
<evidence type="ECO:0000256" key="2">
    <source>
        <dbReference type="ARBA" id="ARBA00009773"/>
    </source>
</evidence>
<comment type="similarity">
    <text evidence="2">Belongs to the autoinducer-2 exporter (AI-2E) (TC 2.A.86) family.</text>
</comment>
<dbReference type="InterPro" id="IPR002549">
    <property type="entry name" value="AI-2E-like"/>
</dbReference>
<feature type="transmembrane region" description="Helical" evidence="6">
    <location>
        <begin position="147"/>
        <end position="168"/>
    </location>
</feature>
<accession>A0A7W6MRG0</accession>
<evidence type="ECO:0000256" key="4">
    <source>
        <dbReference type="ARBA" id="ARBA00022989"/>
    </source>
</evidence>
<evidence type="ECO:0000313" key="8">
    <source>
        <dbReference type="Proteomes" id="UP000588647"/>
    </source>
</evidence>
<name>A0A7W6MRG0_9HYPH</name>
<dbReference type="AlphaFoldDB" id="A0A7W6MRG0"/>
<keyword evidence="4 6" id="KW-1133">Transmembrane helix</keyword>
<dbReference type="Pfam" id="PF01594">
    <property type="entry name" value="AI-2E_transport"/>
    <property type="match status" value="1"/>
</dbReference>
<feature type="transmembrane region" description="Helical" evidence="6">
    <location>
        <begin position="66"/>
        <end position="89"/>
    </location>
</feature>
<feature type="transmembrane region" description="Helical" evidence="6">
    <location>
        <begin position="201"/>
        <end position="226"/>
    </location>
</feature>
<organism evidence="7 8">
    <name type="scientific">Aurantimonas endophytica</name>
    <dbReference type="NCBI Taxonomy" id="1522175"/>
    <lineage>
        <taxon>Bacteria</taxon>
        <taxon>Pseudomonadati</taxon>
        <taxon>Pseudomonadota</taxon>
        <taxon>Alphaproteobacteria</taxon>
        <taxon>Hyphomicrobiales</taxon>
        <taxon>Aurantimonadaceae</taxon>
        <taxon>Aurantimonas</taxon>
    </lineage>
</organism>
<evidence type="ECO:0000313" key="7">
    <source>
        <dbReference type="EMBL" id="MBB4005085.1"/>
    </source>
</evidence>
<evidence type="ECO:0000256" key="3">
    <source>
        <dbReference type="ARBA" id="ARBA00022692"/>
    </source>
</evidence>
<comment type="subcellular location">
    <subcellularLocation>
        <location evidence="1">Membrane</location>
        <topology evidence="1">Multi-pass membrane protein</topology>
    </subcellularLocation>
</comment>
<evidence type="ECO:0000256" key="5">
    <source>
        <dbReference type="ARBA" id="ARBA00023136"/>
    </source>
</evidence>
<feature type="transmembrane region" description="Helical" evidence="6">
    <location>
        <begin position="268"/>
        <end position="285"/>
    </location>
</feature>
<dbReference type="PANTHER" id="PTHR21716:SF62">
    <property type="entry name" value="TRANSPORT PROTEIN YDBI-RELATED"/>
    <property type="match status" value="1"/>
</dbReference>
<feature type="transmembrane region" description="Helical" evidence="6">
    <location>
        <begin position="14"/>
        <end position="33"/>
    </location>
</feature>
<comment type="caution">
    <text evidence="7">The sequence shown here is derived from an EMBL/GenBank/DDBJ whole genome shotgun (WGS) entry which is preliminary data.</text>
</comment>
<dbReference type="PANTHER" id="PTHR21716">
    <property type="entry name" value="TRANSMEMBRANE PROTEIN"/>
    <property type="match status" value="1"/>
</dbReference>
<dbReference type="RefSeq" id="WP_183210683.1">
    <property type="nucleotide sequence ID" value="NZ_JAAAMM010000006.1"/>
</dbReference>
<evidence type="ECO:0000256" key="6">
    <source>
        <dbReference type="SAM" id="Phobius"/>
    </source>
</evidence>
<reference evidence="7 8" key="1">
    <citation type="submission" date="2020-08" db="EMBL/GenBank/DDBJ databases">
        <title>Genomic Encyclopedia of Type Strains, Phase IV (KMG-IV): sequencing the most valuable type-strain genomes for metagenomic binning, comparative biology and taxonomic classification.</title>
        <authorList>
            <person name="Goeker M."/>
        </authorList>
    </citation>
    <scope>NUCLEOTIDE SEQUENCE [LARGE SCALE GENOMIC DNA]</scope>
    <source>
        <strain evidence="7 8">DSM 103570</strain>
    </source>
</reference>
<proteinExistence type="inferred from homology"/>
<feature type="transmembrane region" description="Helical" evidence="6">
    <location>
        <begin position="305"/>
        <end position="328"/>
    </location>
</feature>
<evidence type="ECO:0000256" key="1">
    <source>
        <dbReference type="ARBA" id="ARBA00004141"/>
    </source>
</evidence>
<keyword evidence="8" id="KW-1185">Reference proteome</keyword>
<dbReference type="GO" id="GO:0016020">
    <property type="term" value="C:membrane"/>
    <property type="evidence" value="ECO:0007669"/>
    <property type="project" value="UniProtKB-SubCell"/>
</dbReference>
<feature type="transmembrane region" description="Helical" evidence="6">
    <location>
        <begin position="232"/>
        <end position="261"/>
    </location>
</feature>
<keyword evidence="5 6" id="KW-0472">Membrane</keyword>
<dbReference type="GO" id="GO:0055085">
    <property type="term" value="P:transmembrane transport"/>
    <property type="evidence" value="ECO:0007669"/>
    <property type="project" value="TreeGrafter"/>
</dbReference>
<protein>
    <submittedName>
        <fullName evidence="7">Putative PurR-regulated permease PerM</fullName>
    </submittedName>
</protein>
<dbReference type="EMBL" id="JACIEM010000006">
    <property type="protein sequence ID" value="MBB4005085.1"/>
    <property type="molecule type" value="Genomic_DNA"/>
</dbReference>
<keyword evidence="3 6" id="KW-0812">Transmembrane</keyword>
<gene>
    <name evidence="7" type="ORF">GGR03_004184</name>
</gene>
<feature type="transmembrane region" description="Helical" evidence="6">
    <location>
        <begin position="39"/>
        <end position="59"/>
    </location>
</feature>
<dbReference type="Proteomes" id="UP000588647">
    <property type="component" value="Unassembled WGS sequence"/>
</dbReference>